<feature type="region of interest" description="Disordered" evidence="9">
    <location>
        <begin position="385"/>
        <end position="469"/>
    </location>
</feature>
<evidence type="ECO:0000256" key="8">
    <source>
        <dbReference type="ARBA" id="ARBA00023012"/>
    </source>
</evidence>
<evidence type="ECO:0000259" key="11">
    <source>
        <dbReference type="Pfam" id="PF02518"/>
    </source>
</evidence>
<dbReference type="GO" id="GO:0046983">
    <property type="term" value="F:protein dimerization activity"/>
    <property type="evidence" value="ECO:0007669"/>
    <property type="project" value="InterPro"/>
</dbReference>
<dbReference type="InterPro" id="IPR036890">
    <property type="entry name" value="HATPase_C_sf"/>
</dbReference>
<dbReference type="OrthoDB" id="227596at2"/>
<dbReference type="Gene3D" id="1.20.5.1930">
    <property type="match status" value="1"/>
</dbReference>
<keyword evidence="6 13" id="KW-0418">Kinase</keyword>
<dbReference type="InterPro" id="IPR050482">
    <property type="entry name" value="Sensor_HK_TwoCompSys"/>
</dbReference>
<evidence type="ECO:0000259" key="12">
    <source>
        <dbReference type="Pfam" id="PF07730"/>
    </source>
</evidence>
<accession>Z9JPS7</accession>
<keyword evidence="8" id="KW-0902">Two-component regulatory system</keyword>
<dbReference type="GO" id="GO:0000155">
    <property type="term" value="F:phosphorelay sensor kinase activity"/>
    <property type="evidence" value="ECO:0007669"/>
    <property type="project" value="InterPro"/>
</dbReference>
<evidence type="ECO:0000256" key="9">
    <source>
        <dbReference type="SAM" id="MobiDB-lite"/>
    </source>
</evidence>
<keyword evidence="3" id="KW-0597">Phosphoprotein</keyword>
<protein>
    <recommendedName>
        <fullName evidence="2">histidine kinase</fullName>
        <ecNumber evidence="2">2.7.13.3</ecNumber>
    </recommendedName>
</protein>
<dbReference type="SUPFAM" id="SSF55874">
    <property type="entry name" value="ATPase domain of HSP90 chaperone/DNA topoisomerase II/histidine kinase"/>
    <property type="match status" value="1"/>
</dbReference>
<evidence type="ECO:0000256" key="1">
    <source>
        <dbReference type="ARBA" id="ARBA00000085"/>
    </source>
</evidence>
<feature type="transmembrane region" description="Helical" evidence="10">
    <location>
        <begin position="76"/>
        <end position="94"/>
    </location>
</feature>
<evidence type="ECO:0000256" key="7">
    <source>
        <dbReference type="ARBA" id="ARBA00022840"/>
    </source>
</evidence>
<dbReference type="EC" id="2.7.13.3" evidence="2"/>
<evidence type="ECO:0000313" key="13">
    <source>
        <dbReference type="EMBL" id="EWS79801.1"/>
    </source>
</evidence>
<reference evidence="13 14" key="1">
    <citation type="submission" date="2014-02" db="EMBL/GenBank/DDBJ databases">
        <title>Genome sequence of Brachybacterium phenoliresistens strain W13A50.</title>
        <authorList>
            <person name="Wang X."/>
        </authorList>
    </citation>
    <scope>NUCLEOTIDE SEQUENCE [LARGE SCALE GENOMIC DNA]</scope>
    <source>
        <strain evidence="13 14">W13A50</strain>
    </source>
</reference>
<dbReference type="Gene3D" id="3.30.565.10">
    <property type="entry name" value="Histidine kinase-like ATPase, C-terminal domain"/>
    <property type="match status" value="1"/>
</dbReference>
<proteinExistence type="predicted"/>
<keyword evidence="10" id="KW-1133">Transmembrane helix</keyword>
<comment type="catalytic activity">
    <reaction evidence="1">
        <text>ATP + protein L-histidine = ADP + protein N-phospho-L-histidine.</text>
        <dbReference type="EC" id="2.7.13.3"/>
    </reaction>
</comment>
<keyword evidence="10" id="KW-0472">Membrane</keyword>
<dbReference type="GO" id="GO:0016020">
    <property type="term" value="C:membrane"/>
    <property type="evidence" value="ECO:0007669"/>
    <property type="project" value="InterPro"/>
</dbReference>
<dbReference type="HOGENOM" id="CLU_000445_20_1_11"/>
<dbReference type="GO" id="GO:0005524">
    <property type="term" value="F:ATP binding"/>
    <property type="evidence" value="ECO:0007669"/>
    <property type="project" value="UniProtKB-KW"/>
</dbReference>
<evidence type="ECO:0000313" key="14">
    <source>
        <dbReference type="Proteomes" id="UP000023067"/>
    </source>
</evidence>
<feature type="compositionally biased region" description="Basic and acidic residues" evidence="9">
    <location>
        <begin position="425"/>
        <end position="434"/>
    </location>
</feature>
<feature type="transmembrane region" description="Helical" evidence="10">
    <location>
        <begin position="51"/>
        <end position="70"/>
    </location>
</feature>
<dbReference type="Pfam" id="PF02518">
    <property type="entry name" value="HATPase_c"/>
    <property type="match status" value="1"/>
</dbReference>
<organism evidence="13 14">
    <name type="scientific">Brachybacterium phenoliresistens</name>
    <dbReference type="NCBI Taxonomy" id="396014"/>
    <lineage>
        <taxon>Bacteria</taxon>
        <taxon>Bacillati</taxon>
        <taxon>Actinomycetota</taxon>
        <taxon>Actinomycetes</taxon>
        <taxon>Micrococcales</taxon>
        <taxon>Dermabacteraceae</taxon>
        <taxon>Brachybacterium</taxon>
    </lineage>
</organism>
<keyword evidence="14" id="KW-1185">Reference proteome</keyword>
<dbReference type="InterPro" id="IPR003594">
    <property type="entry name" value="HATPase_dom"/>
</dbReference>
<dbReference type="AlphaFoldDB" id="Z9JPS7"/>
<comment type="caution">
    <text evidence="13">The sequence shown here is derived from an EMBL/GenBank/DDBJ whole genome shotgun (WGS) entry which is preliminary data.</text>
</comment>
<dbReference type="RefSeq" id="WP_051487143.1">
    <property type="nucleotide sequence ID" value="NZ_KK070007.1"/>
</dbReference>
<evidence type="ECO:0000256" key="6">
    <source>
        <dbReference type="ARBA" id="ARBA00022777"/>
    </source>
</evidence>
<name>Z9JPS7_9MICO</name>
<feature type="transmembrane region" description="Helical" evidence="10">
    <location>
        <begin position="125"/>
        <end position="144"/>
    </location>
</feature>
<evidence type="ECO:0000256" key="2">
    <source>
        <dbReference type="ARBA" id="ARBA00012438"/>
    </source>
</evidence>
<evidence type="ECO:0000256" key="3">
    <source>
        <dbReference type="ARBA" id="ARBA00022553"/>
    </source>
</evidence>
<dbReference type="PANTHER" id="PTHR24421:SF10">
    <property type="entry name" value="NITRATE_NITRITE SENSOR PROTEIN NARQ"/>
    <property type="match status" value="1"/>
</dbReference>
<keyword evidence="4" id="KW-0808">Transferase</keyword>
<dbReference type="PANTHER" id="PTHR24421">
    <property type="entry name" value="NITRATE/NITRITE SENSOR PROTEIN NARX-RELATED"/>
    <property type="match status" value="1"/>
</dbReference>
<keyword evidence="10" id="KW-0812">Transmembrane</keyword>
<dbReference type="Proteomes" id="UP000023067">
    <property type="component" value="Unassembled WGS sequence"/>
</dbReference>
<dbReference type="STRING" id="396014.BF93_09505"/>
<feature type="transmembrane region" description="Helical" evidence="10">
    <location>
        <begin position="151"/>
        <end position="168"/>
    </location>
</feature>
<evidence type="ECO:0000256" key="10">
    <source>
        <dbReference type="SAM" id="Phobius"/>
    </source>
</evidence>
<keyword evidence="5" id="KW-0547">Nucleotide-binding</keyword>
<dbReference type="PATRIC" id="fig|396014.3.peg.3398"/>
<dbReference type="eggNOG" id="COG4585">
    <property type="taxonomic scope" value="Bacteria"/>
</dbReference>
<feature type="domain" description="Signal transduction histidine kinase subgroup 3 dimerisation and phosphoacceptor" evidence="12">
    <location>
        <begin position="228"/>
        <end position="294"/>
    </location>
</feature>
<dbReference type="CDD" id="cd16917">
    <property type="entry name" value="HATPase_UhpB-NarQ-NarX-like"/>
    <property type="match status" value="1"/>
</dbReference>
<evidence type="ECO:0000256" key="4">
    <source>
        <dbReference type="ARBA" id="ARBA00022679"/>
    </source>
</evidence>
<dbReference type="InterPro" id="IPR011712">
    <property type="entry name" value="Sig_transdc_His_kin_sub3_dim/P"/>
</dbReference>
<keyword evidence="7" id="KW-0067">ATP-binding</keyword>
<evidence type="ECO:0000256" key="5">
    <source>
        <dbReference type="ARBA" id="ARBA00022741"/>
    </source>
</evidence>
<feature type="transmembrane region" description="Helical" evidence="10">
    <location>
        <begin position="101"/>
        <end position="119"/>
    </location>
</feature>
<dbReference type="EMBL" id="JDYK01000024">
    <property type="protein sequence ID" value="EWS79801.1"/>
    <property type="molecule type" value="Genomic_DNA"/>
</dbReference>
<feature type="region of interest" description="Disordered" evidence="9">
    <location>
        <begin position="1"/>
        <end position="34"/>
    </location>
</feature>
<gene>
    <name evidence="13" type="ORF">BF93_09505</name>
</gene>
<feature type="compositionally biased region" description="Basic and acidic residues" evidence="9">
    <location>
        <begin position="396"/>
        <end position="417"/>
    </location>
</feature>
<feature type="domain" description="Histidine kinase/HSP90-like ATPase" evidence="11">
    <location>
        <begin position="343"/>
        <end position="478"/>
    </location>
</feature>
<sequence length="487" mass="50480">MDTPDPADPAAGRADPPDPAGPAAPSPAAASAPRGAPAAAARRRSLRRPEIVLLAASVVLCAVAVPVHAVLYAVPVPLALALGAALCGAAPLALIRPRLAIAAFGVAALALPLLVPADLATSWPWPWSVPAMIAAVALVAVLGLEHGWRMALVPVLIGAAGTMAAPWLRPGAAAPGVARVDLIVTGSLVLAAYLVAVLLAGRNRLGRELSSQRELTAAEQERRVLVEERARIARELHDVVAHGMSLIQVQASTARYRIPDLPDAAAAEFDDIAASARGSLTEMRRLLGVLRTEQQGPELAPQQGIADIPQLVEGLRRAGAEVELETAPPPEALPALDLPPSVQISAYRIVQEALSNAVRHAPGALIRVEVAADGPALRLLVRNGPAEASAPGPRPGRQDPRQQDPRRQDPGQQDPRRQVPSARGPHPEQPERPGHPAPPSPGPGRGLRGMRERAALLGGTLEAGPEPVGGWRVEAVLPGTGTVQEGP</sequence>
<feature type="transmembrane region" description="Helical" evidence="10">
    <location>
        <begin position="180"/>
        <end position="201"/>
    </location>
</feature>
<dbReference type="Pfam" id="PF07730">
    <property type="entry name" value="HisKA_3"/>
    <property type="match status" value="1"/>
</dbReference>